<dbReference type="InterPro" id="IPR039804">
    <property type="entry name" value="RING-CH-C4HC3_LTN1"/>
</dbReference>
<feature type="domain" description="RING-type" evidence="17">
    <location>
        <begin position="157"/>
        <end position="204"/>
    </location>
</feature>
<comment type="similarity">
    <text evidence="4 16">Belongs to the LTN1 family.</text>
</comment>
<evidence type="ECO:0000259" key="17">
    <source>
        <dbReference type="PROSITE" id="PS50089"/>
    </source>
</evidence>
<evidence type="ECO:0000256" key="10">
    <source>
        <dbReference type="ARBA" id="ARBA00022737"/>
    </source>
</evidence>
<evidence type="ECO:0000256" key="14">
    <source>
        <dbReference type="ARBA" id="ARBA00032366"/>
    </source>
</evidence>
<dbReference type="InterPro" id="IPR001841">
    <property type="entry name" value="Znf_RING"/>
</dbReference>
<evidence type="ECO:0000256" key="11">
    <source>
        <dbReference type="ARBA" id="ARBA00022771"/>
    </source>
</evidence>
<evidence type="ECO:0000313" key="18">
    <source>
        <dbReference type="EMBL" id="KAG5681757.1"/>
    </source>
</evidence>
<dbReference type="Pfam" id="PF13639">
    <property type="entry name" value="zf-RING_2"/>
    <property type="match status" value="1"/>
</dbReference>
<evidence type="ECO:0000256" key="2">
    <source>
        <dbReference type="ARBA" id="ARBA00004514"/>
    </source>
</evidence>
<dbReference type="InterPro" id="IPR054478">
    <property type="entry name" value="LTN1_UBC"/>
</dbReference>
<evidence type="ECO:0000256" key="7">
    <source>
        <dbReference type="ARBA" id="ARBA00022490"/>
    </source>
</evidence>
<dbReference type="Proteomes" id="UP001107558">
    <property type="component" value="Chromosome 1"/>
</dbReference>
<keyword evidence="11 15" id="KW-0863">Zinc-finger</keyword>
<gene>
    <name evidence="18" type="ORF">PVAND_011166</name>
</gene>
<sequence>MERYSSFLYLESLRHIPAIVRKWWHRSSTRQAHTIDKITTNYVSPILCQEDFTTLTNKKDRDGRNSMQIKVLTQVREIIATYSLEEAKMELLVSLPSNYPLGAIKVECKKHIGGKFQAREIIKQLSIYLTHQNGRLYDGIHIWKKNLDRKFEGVEECYVCYSVLHQENLQLPRLACKTCKKKFHSTCLYRWFTSSNGSTCPLCRNIF</sequence>
<dbReference type="FunFam" id="3.30.40.10:FF:000038">
    <property type="entry name" value="E3 ubiquitin-protein ligase listerin"/>
    <property type="match status" value="1"/>
</dbReference>
<evidence type="ECO:0000256" key="4">
    <source>
        <dbReference type="ARBA" id="ARBA00007997"/>
    </source>
</evidence>
<evidence type="ECO:0000256" key="12">
    <source>
        <dbReference type="ARBA" id="ARBA00022786"/>
    </source>
</evidence>
<keyword evidence="10" id="KW-0677">Repeat</keyword>
<dbReference type="PANTHER" id="PTHR12389:SF0">
    <property type="entry name" value="E3 UBIQUITIN-PROTEIN LIGASE LISTERIN"/>
    <property type="match status" value="1"/>
</dbReference>
<evidence type="ECO:0000256" key="13">
    <source>
        <dbReference type="ARBA" id="ARBA00022833"/>
    </source>
</evidence>
<keyword evidence="13 16" id="KW-0862">Zinc</keyword>
<keyword evidence="19" id="KW-1185">Reference proteome</keyword>
<name>A0A9J6CIG8_POLVA</name>
<dbReference type="AlphaFoldDB" id="A0A9J6CIG8"/>
<comment type="subcellular location">
    <subcellularLocation>
        <location evidence="2">Cytoplasm</location>
        <location evidence="2">Cytosol</location>
    </subcellularLocation>
</comment>
<evidence type="ECO:0000256" key="8">
    <source>
        <dbReference type="ARBA" id="ARBA00022679"/>
    </source>
</evidence>
<dbReference type="Pfam" id="PF23009">
    <property type="entry name" value="UBC_like"/>
    <property type="match status" value="1"/>
</dbReference>
<evidence type="ECO:0000256" key="9">
    <source>
        <dbReference type="ARBA" id="ARBA00022723"/>
    </source>
</evidence>
<dbReference type="GO" id="GO:0072344">
    <property type="term" value="P:rescue of stalled ribosome"/>
    <property type="evidence" value="ECO:0007669"/>
    <property type="project" value="UniProtKB-UniRule"/>
</dbReference>
<evidence type="ECO:0000256" key="6">
    <source>
        <dbReference type="ARBA" id="ARBA00017157"/>
    </source>
</evidence>
<evidence type="ECO:0000256" key="1">
    <source>
        <dbReference type="ARBA" id="ARBA00000900"/>
    </source>
</evidence>
<comment type="function">
    <text evidence="16">E3 ubiquitin-protein ligase. Component of the ribosome quality control complex (RQC), a ribosome-associated complex that mediates ubiquitination and extraction of incompletely synthesized nascent chains for proteasomal degradation.</text>
</comment>
<dbReference type="GO" id="GO:0005829">
    <property type="term" value="C:cytosol"/>
    <property type="evidence" value="ECO:0007669"/>
    <property type="project" value="UniProtKB-SubCell"/>
</dbReference>
<keyword evidence="7" id="KW-0963">Cytoplasm</keyword>
<evidence type="ECO:0000256" key="5">
    <source>
        <dbReference type="ARBA" id="ARBA00012483"/>
    </source>
</evidence>
<dbReference type="PROSITE" id="PS50089">
    <property type="entry name" value="ZF_RING_2"/>
    <property type="match status" value="1"/>
</dbReference>
<evidence type="ECO:0000256" key="15">
    <source>
        <dbReference type="PROSITE-ProRule" id="PRU00175"/>
    </source>
</evidence>
<dbReference type="GO" id="GO:1990112">
    <property type="term" value="C:RQC complex"/>
    <property type="evidence" value="ECO:0007669"/>
    <property type="project" value="UniProtKB-UniRule"/>
</dbReference>
<dbReference type="EMBL" id="JADBJN010000001">
    <property type="protein sequence ID" value="KAG5681757.1"/>
    <property type="molecule type" value="Genomic_DNA"/>
</dbReference>
<dbReference type="GO" id="GO:0008270">
    <property type="term" value="F:zinc ion binding"/>
    <property type="evidence" value="ECO:0007669"/>
    <property type="project" value="UniProtKB-KW"/>
</dbReference>
<organism evidence="18 19">
    <name type="scientific">Polypedilum vanderplanki</name>
    <name type="common">Sleeping chironomid midge</name>
    <dbReference type="NCBI Taxonomy" id="319348"/>
    <lineage>
        <taxon>Eukaryota</taxon>
        <taxon>Metazoa</taxon>
        <taxon>Ecdysozoa</taxon>
        <taxon>Arthropoda</taxon>
        <taxon>Hexapoda</taxon>
        <taxon>Insecta</taxon>
        <taxon>Pterygota</taxon>
        <taxon>Neoptera</taxon>
        <taxon>Endopterygota</taxon>
        <taxon>Diptera</taxon>
        <taxon>Nematocera</taxon>
        <taxon>Chironomoidea</taxon>
        <taxon>Chironomidae</taxon>
        <taxon>Chironominae</taxon>
        <taxon>Polypedilum</taxon>
        <taxon>Polypedilum</taxon>
    </lineage>
</organism>
<reference evidence="18" key="1">
    <citation type="submission" date="2021-03" db="EMBL/GenBank/DDBJ databases">
        <title>Chromosome level genome of the anhydrobiotic midge Polypedilum vanderplanki.</title>
        <authorList>
            <person name="Yoshida Y."/>
            <person name="Kikawada T."/>
            <person name="Gusev O."/>
        </authorList>
    </citation>
    <scope>NUCLEOTIDE SEQUENCE</scope>
    <source>
        <strain evidence="18">NIAS01</strain>
        <tissue evidence="18">Whole body or cell culture</tissue>
    </source>
</reference>
<dbReference type="GO" id="GO:1990116">
    <property type="term" value="P:ribosome-associated ubiquitin-dependent protein catabolic process"/>
    <property type="evidence" value="ECO:0007669"/>
    <property type="project" value="UniProtKB-UniRule"/>
</dbReference>
<dbReference type="InterPro" id="IPR013083">
    <property type="entry name" value="Znf_RING/FYVE/PHD"/>
</dbReference>
<evidence type="ECO:0000256" key="3">
    <source>
        <dbReference type="ARBA" id="ARBA00004906"/>
    </source>
</evidence>
<dbReference type="Pfam" id="PF22999">
    <property type="entry name" value="LTN1_E3_ligase_6th"/>
    <property type="match status" value="1"/>
</dbReference>
<dbReference type="InterPro" id="IPR039795">
    <property type="entry name" value="LTN1/Rkr1"/>
</dbReference>
<comment type="catalytic activity">
    <reaction evidence="1 16">
        <text>S-ubiquitinyl-[E2 ubiquitin-conjugating enzyme]-L-cysteine + [acceptor protein]-L-lysine = [E2 ubiquitin-conjugating enzyme]-L-cysteine + N(6)-ubiquitinyl-[acceptor protein]-L-lysine.</text>
        <dbReference type="EC" id="2.3.2.27"/>
    </reaction>
</comment>
<dbReference type="OrthoDB" id="6108at2759"/>
<dbReference type="Gene3D" id="3.30.40.10">
    <property type="entry name" value="Zinc/RING finger domain, C3HC4 (zinc finger)"/>
    <property type="match status" value="1"/>
</dbReference>
<protein>
    <recommendedName>
        <fullName evidence="6 16">E3 ubiquitin-protein ligase listerin</fullName>
        <ecNumber evidence="5 16">2.3.2.27</ecNumber>
    </recommendedName>
    <alternativeName>
        <fullName evidence="14 16">RING-type E3 ubiquitin transferase listerin</fullName>
    </alternativeName>
</protein>
<proteinExistence type="inferred from homology"/>
<dbReference type="SUPFAM" id="SSF57850">
    <property type="entry name" value="RING/U-box"/>
    <property type="match status" value="1"/>
</dbReference>
<keyword evidence="8 16" id="KW-0808">Transferase</keyword>
<comment type="subunit">
    <text evidence="16">Component of the ribosome quality control complex (RQC).</text>
</comment>
<evidence type="ECO:0000313" key="19">
    <source>
        <dbReference type="Proteomes" id="UP001107558"/>
    </source>
</evidence>
<dbReference type="GO" id="GO:0061630">
    <property type="term" value="F:ubiquitin protein ligase activity"/>
    <property type="evidence" value="ECO:0007669"/>
    <property type="project" value="UniProtKB-UniRule"/>
</dbReference>
<dbReference type="CDD" id="cd16491">
    <property type="entry name" value="RING-CH-C4HC3_LTN1"/>
    <property type="match status" value="1"/>
</dbReference>
<comment type="caution">
    <text evidence="18">The sequence shown here is derived from an EMBL/GenBank/DDBJ whole genome shotgun (WGS) entry which is preliminary data.</text>
</comment>
<dbReference type="PANTHER" id="PTHR12389">
    <property type="entry name" value="ZINC FINGER PROTEIN 294"/>
    <property type="match status" value="1"/>
</dbReference>
<evidence type="ECO:0000256" key="16">
    <source>
        <dbReference type="RuleBase" id="RU367090"/>
    </source>
</evidence>
<dbReference type="InterPro" id="IPR054477">
    <property type="entry name" value="LTN1_E3_ligase_6th"/>
</dbReference>
<keyword evidence="12 16" id="KW-0833">Ubl conjugation pathway</keyword>
<accession>A0A9J6CIG8</accession>
<dbReference type="EC" id="2.3.2.27" evidence="5 16"/>
<keyword evidence="9 16" id="KW-0479">Metal-binding</keyword>
<dbReference type="GO" id="GO:0043023">
    <property type="term" value="F:ribosomal large subunit binding"/>
    <property type="evidence" value="ECO:0007669"/>
    <property type="project" value="TreeGrafter"/>
</dbReference>
<comment type="pathway">
    <text evidence="3 16">Protein modification; protein ubiquitination.</text>
</comment>